<evidence type="ECO:0000313" key="2">
    <source>
        <dbReference type="Proteomes" id="UP000289220"/>
    </source>
</evidence>
<reference evidence="1 2" key="1">
    <citation type="submission" date="2018-11" db="EMBL/GenBank/DDBJ databases">
        <authorList>
            <person name="Peiro R."/>
            <person name="Begona"/>
            <person name="Cbmso G."/>
            <person name="Lopez M."/>
            <person name="Gonzalez S."/>
            <person name="Sacristan E."/>
            <person name="Castillo E."/>
        </authorList>
    </citation>
    <scope>NUCLEOTIDE SEQUENCE [LARGE SCALE GENOMIC DNA]</scope>
    <source>
        <strain evidence="1">Brev_genome</strain>
    </source>
</reference>
<name>A0A7Z8Y296_9CAUL</name>
<dbReference type="Proteomes" id="UP000289220">
    <property type="component" value="Unassembled WGS sequence"/>
</dbReference>
<sequence>MFIRAEKEVIFAEESSRKELLYFIQSNSL</sequence>
<accession>A0A7Z8Y296</accession>
<gene>
    <name evidence="1" type="ORF">BREV_BREV_01281</name>
</gene>
<dbReference type="AlphaFoldDB" id="A0A7Z8Y296"/>
<dbReference type="EMBL" id="UXHF01000019">
    <property type="protein sequence ID" value="VDC49497.1"/>
    <property type="molecule type" value="Genomic_DNA"/>
</dbReference>
<organism evidence="1 2">
    <name type="scientific">Brevundimonas mediterranea</name>
    <dbReference type="NCBI Taxonomy" id="74329"/>
    <lineage>
        <taxon>Bacteria</taxon>
        <taxon>Pseudomonadati</taxon>
        <taxon>Pseudomonadota</taxon>
        <taxon>Alphaproteobacteria</taxon>
        <taxon>Caulobacterales</taxon>
        <taxon>Caulobacteraceae</taxon>
        <taxon>Brevundimonas</taxon>
    </lineage>
</organism>
<comment type="caution">
    <text evidence="1">The sequence shown here is derived from an EMBL/GenBank/DDBJ whole genome shotgun (WGS) entry which is preliminary data.</text>
</comment>
<protein>
    <submittedName>
        <fullName evidence="1">Uncharacterized protein</fullName>
    </submittedName>
</protein>
<evidence type="ECO:0000313" key="1">
    <source>
        <dbReference type="EMBL" id="VDC49497.1"/>
    </source>
</evidence>
<keyword evidence="2" id="KW-1185">Reference proteome</keyword>
<proteinExistence type="predicted"/>